<evidence type="ECO:0000256" key="7">
    <source>
        <dbReference type="ARBA" id="ARBA00023326"/>
    </source>
</evidence>
<keyword evidence="4" id="KW-0732">Signal</keyword>
<dbReference type="GO" id="GO:0045493">
    <property type="term" value="P:xylan catabolic process"/>
    <property type="evidence" value="ECO:0007669"/>
    <property type="project" value="UniProtKB-KW"/>
</dbReference>
<organism evidence="9 10">
    <name type="scientific">Virgisporangium aurantiacum</name>
    <dbReference type="NCBI Taxonomy" id="175570"/>
    <lineage>
        <taxon>Bacteria</taxon>
        <taxon>Bacillati</taxon>
        <taxon>Actinomycetota</taxon>
        <taxon>Actinomycetes</taxon>
        <taxon>Micromonosporales</taxon>
        <taxon>Micromonosporaceae</taxon>
        <taxon>Virgisporangium</taxon>
    </lineage>
</organism>
<dbReference type="GO" id="GO:0030600">
    <property type="term" value="F:feruloyl esterase activity"/>
    <property type="evidence" value="ECO:0007669"/>
    <property type="project" value="InterPro"/>
</dbReference>
<evidence type="ECO:0000256" key="8">
    <source>
        <dbReference type="SAM" id="Phobius"/>
    </source>
</evidence>
<keyword evidence="8" id="KW-1133">Transmembrane helix</keyword>
<comment type="subcellular location">
    <subcellularLocation>
        <location evidence="1">Secreted</location>
    </subcellularLocation>
</comment>
<keyword evidence="8" id="KW-0472">Membrane</keyword>
<reference evidence="9" key="1">
    <citation type="submission" date="2021-01" db="EMBL/GenBank/DDBJ databases">
        <title>Whole genome shotgun sequence of Virgisporangium aurantiacum NBRC 16421.</title>
        <authorList>
            <person name="Komaki H."/>
            <person name="Tamura T."/>
        </authorList>
    </citation>
    <scope>NUCLEOTIDE SEQUENCE</scope>
    <source>
        <strain evidence="9">NBRC 16421</strain>
    </source>
</reference>
<evidence type="ECO:0000256" key="1">
    <source>
        <dbReference type="ARBA" id="ARBA00004613"/>
    </source>
</evidence>
<comment type="caution">
    <text evidence="9">The sequence shown here is derived from an EMBL/GenBank/DDBJ whole genome shotgun (WGS) entry which is preliminary data.</text>
</comment>
<evidence type="ECO:0000313" key="9">
    <source>
        <dbReference type="EMBL" id="GIJ54496.1"/>
    </source>
</evidence>
<dbReference type="Pfam" id="PF10503">
    <property type="entry name" value="Esterase_PHB"/>
    <property type="match status" value="1"/>
</dbReference>
<gene>
    <name evidence="9" type="primary">lpqP_1</name>
    <name evidence="9" type="ORF">Vau01_020120</name>
</gene>
<feature type="transmembrane region" description="Helical" evidence="8">
    <location>
        <begin position="12"/>
        <end position="34"/>
    </location>
</feature>
<dbReference type="InterPro" id="IPR043595">
    <property type="entry name" value="FaeB/C/D"/>
</dbReference>
<dbReference type="InterPro" id="IPR010126">
    <property type="entry name" value="Esterase_phb"/>
</dbReference>
<dbReference type="Proteomes" id="UP000612585">
    <property type="component" value="Unassembled WGS sequence"/>
</dbReference>
<proteinExistence type="predicted"/>
<dbReference type="RefSeq" id="WP_203989600.1">
    <property type="nucleotide sequence ID" value="NZ_BOPG01000012.1"/>
</dbReference>
<dbReference type="SUPFAM" id="SSF53474">
    <property type="entry name" value="alpha/beta-Hydrolases"/>
    <property type="match status" value="1"/>
</dbReference>
<evidence type="ECO:0000313" key="10">
    <source>
        <dbReference type="Proteomes" id="UP000612585"/>
    </source>
</evidence>
<evidence type="ECO:0000256" key="3">
    <source>
        <dbReference type="ARBA" id="ARBA00022651"/>
    </source>
</evidence>
<dbReference type="Gene3D" id="3.40.50.1820">
    <property type="entry name" value="alpha/beta hydrolase"/>
    <property type="match status" value="1"/>
</dbReference>
<dbReference type="PANTHER" id="PTHR38050:SF2">
    <property type="entry name" value="FERULOYL ESTERASE C-RELATED"/>
    <property type="match status" value="1"/>
</dbReference>
<protein>
    <recommendedName>
        <fullName evidence="11">Polyhydroxybutyrate depolymerase</fullName>
    </recommendedName>
</protein>
<evidence type="ECO:0000256" key="2">
    <source>
        <dbReference type="ARBA" id="ARBA00022525"/>
    </source>
</evidence>
<keyword evidence="8" id="KW-0812">Transmembrane</keyword>
<sequence>MGAGRRAPATEWVVGWVVAALVVVAIVVAVVVVAGRFTSDSAGNAARKPYASTETVTVDDRSVTVHLPPSYVDGTPLPLVMLLHGYTASGSLQERYFRITPEADRRGFVYAYPDGTLDRTDKRFWNATDTCCDLYGTGVDDARYLHDVIDALKRRYSIDARRVYLIGHSNGAFMSFRMACDHADTITAIATLAGSTWNDISRCRPSDPVSVLAIHGTADRTILYGGGTLSQHTYPSATRTATDWASLDGCAGPGADQAALDVIADLPGAETAVREVASGCRGGSAVYTWTIDSGVHIPNLGAAFTPSVLDFLLARAKA</sequence>
<keyword evidence="6" id="KW-0119">Carbohydrate metabolism</keyword>
<keyword evidence="3" id="KW-0858">Xylan degradation</keyword>
<evidence type="ECO:0000256" key="5">
    <source>
        <dbReference type="ARBA" id="ARBA00022801"/>
    </source>
</evidence>
<evidence type="ECO:0000256" key="4">
    <source>
        <dbReference type="ARBA" id="ARBA00022729"/>
    </source>
</evidence>
<evidence type="ECO:0008006" key="11">
    <source>
        <dbReference type="Google" id="ProtNLM"/>
    </source>
</evidence>
<keyword evidence="7" id="KW-0624">Polysaccharide degradation</keyword>
<keyword evidence="2" id="KW-0964">Secreted</keyword>
<dbReference type="InterPro" id="IPR029058">
    <property type="entry name" value="AB_hydrolase_fold"/>
</dbReference>
<dbReference type="PANTHER" id="PTHR38050">
    <property type="match status" value="1"/>
</dbReference>
<dbReference type="EMBL" id="BOPG01000012">
    <property type="protein sequence ID" value="GIJ54496.1"/>
    <property type="molecule type" value="Genomic_DNA"/>
</dbReference>
<evidence type="ECO:0000256" key="6">
    <source>
        <dbReference type="ARBA" id="ARBA00023277"/>
    </source>
</evidence>
<keyword evidence="5" id="KW-0378">Hydrolase</keyword>
<dbReference type="AlphaFoldDB" id="A0A8J3YZA4"/>
<name>A0A8J3YZA4_9ACTN</name>
<keyword evidence="10" id="KW-1185">Reference proteome</keyword>
<accession>A0A8J3YZA4</accession>
<dbReference type="GO" id="GO:0005576">
    <property type="term" value="C:extracellular region"/>
    <property type="evidence" value="ECO:0007669"/>
    <property type="project" value="UniProtKB-SubCell"/>
</dbReference>